<dbReference type="eggNOG" id="COG1309">
    <property type="taxonomic scope" value="Bacteria"/>
</dbReference>
<dbReference type="InterPro" id="IPR001647">
    <property type="entry name" value="HTH_TetR"/>
</dbReference>
<feature type="DNA-binding region" description="H-T-H motif" evidence="2">
    <location>
        <begin position="75"/>
        <end position="94"/>
    </location>
</feature>
<dbReference type="PANTHER" id="PTHR43479:SF11">
    <property type="entry name" value="ACREF_ENVCD OPERON REPRESSOR-RELATED"/>
    <property type="match status" value="1"/>
</dbReference>
<protein>
    <submittedName>
        <fullName evidence="4">Transcriptional regulator, TetR family</fullName>
    </submittedName>
</protein>
<proteinExistence type="predicted"/>
<dbReference type="PANTHER" id="PTHR43479">
    <property type="entry name" value="ACREF/ENVCD OPERON REPRESSOR-RELATED"/>
    <property type="match status" value="1"/>
</dbReference>
<name>Q0VSB0_ALCBS</name>
<organism evidence="4 5">
    <name type="scientific">Alcanivorax borkumensis (strain ATCC 700651 / DSM 11573 / NCIMB 13689 / SK2)</name>
    <dbReference type="NCBI Taxonomy" id="393595"/>
    <lineage>
        <taxon>Bacteria</taxon>
        <taxon>Pseudomonadati</taxon>
        <taxon>Pseudomonadota</taxon>
        <taxon>Gammaproteobacteria</taxon>
        <taxon>Oceanospirillales</taxon>
        <taxon>Alcanivoracaceae</taxon>
        <taxon>Alcanivorax</taxon>
    </lineage>
</organism>
<evidence type="ECO:0000256" key="1">
    <source>
        <dbReference type="ARBA" id="ARBA00023125"/>
    </source>
</evidence>
<dbReference type="EMBL" id="AM286690">
    <property type="protein sequence ID" value="CAL15938.1"/>
    <property type="molecule type" value="Genomic_DNA"/>
</dbReference>
<accession>Q0VSB0</accession>
<dbReference type="STRING" id="393595.ABO_0490"/>
<dbReference type="HOGENOM" id="CLU_1202765_0_0_6"/>
<gene>
    <name evidence="4" type="ordered locus">ABO_0490</name>
</gene>
<evidence type="ECO:0000313" key="5">
    <source>
        <dbReference type="Proteomes" id="UP000008871"/>
    </source>
</evidence>
<dbReference type="KEGG" id="abo:ABO_0490"/>
<sequence>MFTLLGPLVKLPKAIDFKGRHVQRPSSDIDAIRQVVNQVLEVHALEEGGQRSQARAEILIHSMQVFAIRGLQRTTVQHLLDASNVSRRTFYKYFRNKMDVLESIYRIFVDNMMLHFHREVKQASSVNDIIRNTTKVYFDHHVSMGPVIKLMMEEARSSDSALAPHRIRAQTLASEVLAVQINRYTGKDYEPLVFLTVLWMLENYSLYIFDDGGFSQQRLDLCLRVAVGVTESLVLGKAAPSMLERPA</sequence>
<keyword evidence="5" id="KW-1185">Reference proteome</keyword>
<dbReference type="Gene3D" id="1.10.357.10">
    <property type="entry name" value="Tetracycline Repressor, domain 2"/>
    <property type="match status" value="1"/>
</dbReference>
<dbReference type="InterPro" id="IPR050624">
    <property type="entry name" value="HTH-type_Tx_Regulator"/>
</dbReference>
<evidence type="ECO:0000256" key="2">
    <source>
        <dbReference type="PROSITE-ProRule" id="PRU00335"/>
    </source>
</evidence>
<feature type="domain" description="HTH tetR-type" evidence="3">
    <location>
        <begin position="52"/>
        <end position="112"/>
    </location>
</feature>
<dbReference type="AlphaFoldDB" id="Q0VSB0"/>
<dbReference type="InterPro" id="IPR023772">
    <property type="entry name" value="DNA-bd_HTH_TetR-type_CS"/>
</dbReference>
<dbReference type="PROSITE" id="PS01081">
    <property type="entry name" value="HTH_TETR_1"/>
    <property type="match status" value="1"/>
</dbReference>
<dbReference type="PROSITE" id="PS50977">
    <property type="entry name" value="HTH_TETR_2"/>
    <property type="match status" value="1"/>
</dbReference>
<reference evidence="4 5" key="1">
    <citation type="journal article" date="2006" name="Nat. Biotechnol.">
        <title>Genome sequence of the ubiquitous hydrocarbon-degrading marine bacterium Alcanivorax borkumensis.</title>
        <authorList>
            <person name="Schneiker S."/>
            <person name="Martins dos Santos V.A.P."/>
            <person name="Bartels D."/>
            <person name="Bekel T."/>
            <person name="Brecht M."/>
            <person name="Buhrmester J."/>
            <person name="Chernikova T.N."/>
            <person name="Denaro R."/>
            <person name="Ferrer M."/>
            <person name="Gertler C."/>
            <person name="Goesmann A."/>
            <person name="Golyshina O.V."/>
            <person name="Kaminski F."/>
            <person name="Khachane A.N."/>
            <person name="Lang S."/>
            <person name="Linke B."/>
            <person name="McHardy A.C."/>
            <person name="Meyer F."/>
            <person name="Nechitaylo T."/>
            <person name="Puehler A."/>
            <person name="Regenhardt D."/>
            <person name="Rupp O."/>
            <person name="Sabirova J.S."/>
            <person name="Selbitschka W."/>
            <person name="Yakimov M.M."/>
            <person name="Timmis K.N."/>
            <person name="Vorhoelter F.-J."/>
            <person name="Weidner S."/>
            <person name="Kaiser O."/>
            <person name="Golyshin P.N."/>
        </authorList>
    </citation>
    <scope>NUCLEOTIDE SEQUENCE [LARGE SCALE GENOMIC DNA]</scope>
    <source>
        <strain evidence="5">ATCC 700651 / DSM 11573 / NCIMB 13689 / SK2</strain>
    </source>
</reference>
<dbReference type="SUPFAM" id="SSF46689">
    <property type="entry name" value="Homeodomain-like"/>
    <property type="match status" value="1"/>
</dbReference>
<dbReference type="InterPro" id="IPR009057">
    <property type="entry name" value="Homeodomain-like_sf"/>
</dbReference>
<dbReference type="Proteomes" id="UP000008871">
    <property type="component" value="Chromosome"/>
</dbReference>
<dbReference type="Pfam" id="PF00440">
    <property type="entry name" value="TetR_N"/>
    <property type="match status" value="1"/>
</dbReference>
<evidence type="ECO:0000313" key="4">
    <source>
        <dbReference type="EMBL" id="CAL15938.1"/>
    </source>
</evidence>
<evidence type="ECO:0000259" key="3">
    <source>
        <dbReference type="PROSITE" id="PS50977"/>
    </source>
</evidence>
<dbReference type="GO" id="GO:0003677">
    <property type="term" value="F:DNA binding"/>
    <property type="evidence" value="ECO:0007669"/>
    <property type="project" value="UniProtKB-UniRule"/>
</dbReference>
<keyword evidence="1 2" id="KW-0238">DNA-binding</keyword>